<evidence type="ECO:0000256" key="1">
    <source>
        <dbReference type="SAM" id="MobiDB-lite"/>
    </source>
</evidence>
<organism evidence="2">
    <name type="scientific">viral metagenome</name>
    <dbReference type="NCBI Taxonomy" id="1070528"/>
    <lineage>
        <taxon>unclassified sequences</taxon>
        <taxon>metagenomes</taxon>
        <taxon>organismal metagenomes</taxon>
    </lineage>
</organism>
<feature type="region of interest" description="Disordered" evidence="1">
    <location>
        <begin position="1"/>
        <end position="20"/>
    </location>
</feature>
<sequence>MAEKNETIGQYLERQANGRATTEADDLIMAGICRRMGFPKTVVTCGIVYLEGRGTIDFPPMPICQVAGMLVAAKEAKLPTI</sequence>
<dbReference type="AlphaFoldDB" id="A0A6M3K6U2"/>
<reference evidence="2" key="1">
    <citation type="submission" date="2020-03" db="EMBL/GenBank/DDBJ databases">
        <title>The deep terrestrial virosphere.</title>
        <authorList>
            <person name="Holmfeldt K."/>
            <person name="Nilsson E."/>
            <person name="Simone D."/>
            <person name="Lopez-Fernandez M."/>
            <person name="Wu X."/>
            <person name="de Brujin I."/>
            <person name="Lundin D."/>
            <person name="Andersson A."/>
            <person name="Bertilsson S."/>
            <person name="Dopson M."/>
        </authorList>
    </citation>
    <scope>NUCLEOTIDE SEQUENCE</scope>
    <source>
        <strain evidence="2">MM415A01302</strain>
    </source>
</reference>
<name>A0A6M3K6U2_9ZZZZ</name>
<dbReference type="EMBL" id="MT142283">
    <property type="protein sequence ID" value="QJA77427.1"/>
    <property type="molecule type" value="Genomic_DNA"/>
</dbReference>
<protein>
    <submittedName>
        <fullName evidence="2">Uncharacterized protein</fullName>
    </submittedName>
</protein>
<gene>
    <name evidence="2" type="ORF">MM415A01302_0002</name>
</gene>
<proteinExistence type="predicted"/>
<accession>A0A6M3K6U2</accession>
<evidence type="ECO:0000313" key="2">
    <source>
        <dbReference type="EMBL" id="QJA77427.1"/>
    </source>
</evidence>